<evidence type="ECO:0000313" key="2">
    <source>
        <dbReference type="EMBL" id="ADG83216.1"/>
    </source>
</evidence>
<name>D5XA83_THEPJ</name>
<dbReference type="RefSeq" id="WP_013121214.1">
    <property type="nucleotide sequence ID" value="NC_014152.1"/>
</dbReference>
<dbReference type="EMBL" id="CP002028">
    <property type="protein sequence ID" value="ADG83216.1"/>
    <property type="molecule type" value="Genomic_DNA"/>
</dbReference>
<protein>
    <recommendedName>
        <fullName evidence="4">DUF1189 domain-containing protein</fullName>
    </recommendedName>
</protein>
<keyword evidence="3" id="KW-1185">Reference proteome</keyword>
<keyword evidence="1" id="KW-1133">Transmembrane helix</keyword>
<proteinExistence type="predicted"/>
<evidence type="ECO:0000313" key="3">
    <source>
        <dbReference type="Proteomes" id="UP000002377"/>
    </source>
</evidence>
<dbReference type="InterPro" id="IPR009574">
    <property type="entry name" value="DUF1189"/>
</dbReference>
<sequence length="254" mass="29017">MGFIEQFKGSITDWTFYREVAFQKTLKTIKYLLVLFSILFIITGIKSAIGLNSDLQQFISDFKKKVPDFKLADGEFRFNAKQPYYLEGENNSVLVVDTTGATREDVLDKYSDGVFITKTKIYLKQQYQVRQINLKDYKEITLTKDKVLAFLPSLKWLVIIIGIVGYIVSLVGKLLSGVFLAMIGMFVNNAQKGPLQFGQAWNVGIYALTLPLLLEALVKLVYPQFPYFFLIYYAIAIFYVVKAVHWIINGLPLP</sequence>
<feature type="transmembrane region" description="Helical" evidence="1">
    <location>
        <begin position="29"/>
        <end position="49"/>
    </location>
</feature>
<dbReference type="AlphaFoldDB" id="D5XA83"/>
<dbReference type="OrthoDB" id="2970056at2"/>
<evidence type="ECO:0008006" key="4">
    <source>
        <dbReference type="Google" id="ProtNLM"/>
    </source>
</evidence>
<evidence type="ECO:0000256" key="1">
    <source>
        <dbReference type="SAM" id="Phobius"/>
    </source>
</evidence>
<feature type="transmembrane region" description="Helical" evidence="1">
    <location>
        <begin position="229"/>
        <end position="248"/>
    </location>
</feature>
<dbReference type="eggNOG" id="COG5521">
    <property type="taxonomic scope" value="Bacteria"/>
</dbReference>
<reference evidence="2 3" key="1">
    <citation type="submission" date="2010-05" db="EMBL/GenBank/DDBJ databases">
        <title>Complete sequence of Thermincola sp. JR.</title>
        <authorList>
            <consortium name="US DOE Joint Genome Institute"/>
            <person name="Lucas S."/>
            <person name="Copeland A."/>
            <person name="Lapidus A."/>
            <person name="Cheng J.-F."/>
            <person name="Bruce D."/>
            <person name="Goodwin L."/>
            <person name="Pitluck S."/>
            <person name="Chertkov O."/>
            <person name="Detter J.C."/>
            <person name="Han C."/>
            <person name="Tapia R."/>
            <person name="Land M."/>
            <person name="Hauser L."/>
            <person name="Kyrpides N."/>
            <person name="Mikhailova N."/>
            <person name="Hazen T.C."/>
            <person name="Woyke T."/>
        </authorList>
    </citation>
    <scope>NUCLEOTIDE SEQUENCE [LARGE SCALE GENOMIC DNA]</scope>
    <source>
        <strain evidence="2 3">JR</strain>
    </source>
</reference>
<dbReference type="Pfam" id="PF06691">
    <property type="entry name" value="DUF1189"/>
    <property type="match status" value="1"/>
</dbReference>
<keyword evidence="1" id="KW-0812">Transmembrane</keyword>
<accession>D5XA83</accession>
<keyword evidence="1" id="KW-0472">Membrane</keyword>
<dbReference type="Proteomes" id="UP000002377">
    <property type="component" value="Chromosome"/>
</dbReference>
<dbReference type="KEGG" id="tjr:TherJR_2376"/>
<feature type="transmembrane region" description="Helical" evidence="1">
    <location>
        <begin position="203"/>
        <end position="222"/>
    </location>
</feature>
<feature type="transmembrane region" description="Helical" evidence="1">
    <location>
        <begin position="156"/>
        <end position="183"/>
    </location>
</feature>
<dbReference type="HOGENOM" id="CLU_1029376_0_0_9"/>
<dbReference type="STRING" id="635013.TherJR_2376"/>
<gene>
    <name evidence="2" type="ordered locus">TherJR_2376</name>
</gene>
<organism evidence="2 3">
    <name type="scientific">Thermincola potens (strain JR)</name>
    <dbReference type="NCBI Taxonomy" id="635013"/>
    <lineage>
        <taxon>Bacteria</taxon>
        <taxon>Bacillati</taxon>
        <taxon>Bacillota</taxon>
        <taxon>Clostridia</taxon>
        <taxon>Eubacteriales</taxon>
        <taxon>Thermincolaceae</taxon>
        <taxon>Thermincola</taxon>
    </lineage>
</organism>